<proteinExistence type="predicted"/>
<feature type="domain" description="MADF" evidence="1">
    <location>
        <begin position="46"/>
        <end position="96"/>
    </location>
</feature>
<sequence>MSSCESGLSNPSTSHVFLTQPQKKAKTTTDLTVTQEQDMASWLEVNDLIYNKKLNAYNDFRKKDALWESNAADMDKDVDILKTWYRSIRTRFTRLMQLW</sequence>
<reference evidence="2" key="1">
    <citation type="journal article" date="2012" name="Nature">
        <title>The oyster genome reveals stress adaptation and complexity of shell formation.</title>
        <authorList>
            <person name="Zhang G."/>
            <person name="Fang X."/>
            <person name="Guo X."/>
            <person name="Li L."/>
            <person name="Luo R."/>
            <person name="Xu F."/>
            <person name="Yang P."/>
            <person name="Zhang L."/>
            <person name="Wang X."/>
            <person name="Qi H."/>
            <person name="Xiong Z."/>
            <person name="Que H."/>
            <person name="Xie Y."/>
            <person name="Holland P.W."/>
            <person name="Paps J."/>
            <person name="Zhu Y."/>
            <person name="Wu F."/>
            <person name="Chen Y."/>
            <person name="Wang J."/>
            <person name="Peng C."/>
            <person name="Meng J."/>
            <person name="Yang L."/>
            <person name="Liu J."/>
            <person name="Wen B."/>
            <person name="Zhang N."/>
            <person name="Huang Z."/>
            <person name="Zhu Q."/>
            <person name="Feng Y."/>
            <person name="Mount A."/>
            <person name="Hedgecock D."/>
            <person name="Xu Z."/>
            <person name="Liu Y."/>
            <person name="Domazet-Loso T."/>
            <person name="Du Y."/>
            <person name="Sun X."/>
            <person name="Zhang S."/>
            <person name="Liu B."/>
            <person name="Cheng P."/>
            <person name="Jiang X."/>
            <person name="Li J."/>
            <person name="Fan D."/>
            <person name="Wang W."/>
            <person name="Fu W."/>
            <person name="Wang T."/>
            <person name="Wang B."/>
            <person name="Zhang J."/>
            <person name="Peng Z."/>
            <person name="Li Y."/>
            <person name="Li N."/>
            <person name="Wang J."/>
            <person name="Chen M."/>
            <person name="He Y."/>
            <person name="Tan F."/>
            <person name="Song X."/>
            <person name="Zheng Q."/>
            <person name="Huang R."/>
            <person name="Yang H."/>
            <person name="Du X."/>
            <person name="Chen L."/>
            <person name="Yang M."/>
            <person name="Gaffney P.M."/>
            <person name="Wang S."/>
            <person name="Luo L."/>
            <person name="She Z."/>
            <person name="Ming Y."/>
            <person name="Huang W."/>
            <person name="Zhang S."/>
            <person name="Huang B."/>
            <person name="Zhang Y."/>
            <person name="Qu T."/>
            <person name="Ni P."/>
            <person name="Miao G."/>
            <person name="Wang J."/>
            <person name="Wang Q."/>
            <person name="Steinberg C.E."/>
            <person name="Wang H."/>
            <person name="Li N."/>
            <person name="Qian L."/>
            <person name="Zhang G."/>
            <person name="Li Y."/>
            <person name="Yang H."/>
            <person name="Liu X."/>
            <person name="Wang J."/>
            <person name="Yin Y."/>
            <person name="Wang J."/>
        </authorList>
    </citation>
    <scope>NUCLEOTIDE SEQUENCE [LARGE SCALE GENOMIC DNA]</scope>
    <source>
        <strain evidence="2">05x7-T-G4-1.051#20</strain>
    </source>
</reference>
<dbReference type="InterPro" id="IPR006578">
    <property type="entry name" value="MADF-dom"/>
</dbReference>
<protein>
    <recommendedName>
        <fullName evidence="1">MADF domain-containing protein</fullName>
    </recommendedName>
</protein>
<name>K1QWM9_MAGGI</name>
<dbReference type="Pfam" id="PF10545">
    <property type="entry name" value="MADF_DNA_bdg"/>
    <property type="match status" value="1"/>
</dbReference>
<evidence type="ECO:0000259" key="1">
    <source>
        <dbReference type="Pfam" id="PF10545"/>
    </source>
</evidence>
<accession>K1QWM9</accession>
<evidence type="ECO:0000313" key="2">
    <source>
        <dbReference type="EMBL" id="EKC41327.1"/>
    </source>
</evidence>
<dbReference type="EMBL" id="JH818223">
    <property type="protein sequence ID" value="EKC41327.1"/>
    <property type="molecule type" value="Genomic_DNA"/>
</dbReference>
<gene>
    <name evidence="2" type="ORF">CGI_10019195</name>
</gene>
<dbReference type="InParanoid" id="K1QWM9"/>
<dbReference type="AlphaFoldDB" id="K1QWM9"/>
<organism evidence="2">
    <name type="scientific">Magallana gigas</name>
    <name type="common">Pacific oyster</name>
    <name type="synonym">Crassostrea gigas</name>
    <dbReference type="NCBI Taxonomy" id="29159"/>
    <lineage>
        <taxon>Eukaryota</taxon>
        <taxon>Metazoa</taxon>
        <taxon>Spiralia</taxon>
        <taxon>Lophotrochozoa</taxon>
        <taxon>Mollusca</taxon>
        <taxon>Bivalvia</taxon>
        <taxon>Autobranchia</taxon>
        <taxon>Pteriomorphia</taxon>
        <taxon>Ostreida</taxon>
        <taxon>Ostreoidea</taxon>
        <taxon>Ostreidae</taxon>
        <taxon>Magallana</taxon>
    </lineage>
</organism>
<dbReference type="HOGENOM" id="CLU_2322622_0_0_1"/>